<name>A0A9P7CVT9_9AGAM</name>
<sequence>MTFDPKHTSSGLVLVNESSELLVNFVIVGRVSAYRLKCGPAGNHIVNGMSPLEKAKYQFHITHPSHSDLATDYQAGITNLETLQGQVATTNRGMNMILDDITEKMIRFVRNVFTLRDNAVPDSPHGQDIEGAPEMDQETTNWPIPDEFAPQYDSIKYNFQPAPLPVFYKGNLIEPTHTNTALDGSIAEIEFTVRHWKIQDHDTFQATAENNHPEAQYDSPQY</sequence>
<comment type="caution">
    <text evidence="1">The sequence shown here is derived from an EMBL/GenBank/DDBJ whole genome shotgun (WGS) entry which is preliminary data.</text>
</comment>
<dbReference type="Proteomes" id="UP000714275">
    <property type="component" value="Unassembled WGS sequence"/>
</dbReference>
<dbReference type="OrthoDB" id="3177772at2759"/>
<proteinExistence type="predicted"/>
<gene>
    <name evidence="1" type="ORF">EV702DRAFT_1051186</name>
</gene>
<dbReference type="EMBL" id="JABBWD010000116">
    <property type="protein sequence ID" value="KAG1764966.1"/>
    <property type="molecule type" value="Genomic_DNA"/>
</dbReference>
<evidence type="ECO:0000313" key="1">
    <source>
        <dbReference type="EMBL" id="KAG1764966.1"/>
    </source>
</evidence>
<organism evidence="1 2">
    <name type="scientific">Suillus placidus</name>
    <dbReference type="NCBI Taxonomy" id="48579"/>
    <lineage>
        <taxon>Eukaryota</taxon>
        <taxon>Fungi</taxon>
        <taxon>Dikarya</taxon>
        <taxon>Basidiomycota</taxon>
        <taxon>Agaricomycotina</taxon>
        <taxon>Agaricomycetes</taxon>
        <taxon>Agaricomycetidae</taxon>
        <taxon>Boletales</taxon>
        <taxon>Suillineae</taxon>
        <taxon>Suillaceae</taxon>
        <taxon>Suillus</taxon>
    </lineage>
</organism>
<dbReference type="AlphaFoldDB" id="A0A9P7CVT9"/>
<accession>A0A9P7CVT9</accession>
<evidence type="ECO:0000313" key="2">
    <source>
        <dbReference type="Proteomes" id="UP000714275"/>
    </source>
</evidence>
<reference evidence="1" key="1">
    <citation type="journal article" date="2020" name="New Phytol.">
        <title>Comparative genomics reveals dynamic genome evolution in host specialist ectomycorrhizal fungi.</title>
        <authorList>
            <person name="Lofgren L.A."/>
            <person name="Nguyen N.H."/>
            <person name="Vilgalys R."/>
            <person name="Ruytinx J."/>
            <person name="Liao H.L."/>
            <person name="Branco S."/>
            <person name="Kuo A."/>
            <person name="LaButti K."/>
            <person name="Lipzen A."/>
            <person name="Andreopoulos W."/>
            <person name="Pangilinan J."/>
            <person name="Riley R."/>
            <person name="Hundley H."/>
            <person name="Na H."/>
            <person name="Barry K."/>
            <person name="Grigoriev I.V."/>
            <person name="Stajich J.E."/>
            <person name="Kennedy P.G."/>
        </authorList>
    </citation>
    <scope>NUCLEOTIDE SEQUENCE</scope>
    <source>
        <strain evidence="1">DOB743</strain>
    </source>
</reference>
<protein>
    <submittedName>
        <fullName evidence="1">Uncharacterized protein</fullName>
    </submittedName>
</protein>
<keyword evidence="2" id="KW-1185">Reference proteome</keyword>